<dbReference type="AlphaFoldDB" id="A0A291G887"/>
<dbReference type="NCBIfam" id="TIGR00369">
    <property type="entry name" value="unchar_dom_1"/>
    <property type="match status" value="1"/>
</dbReference>
<accession>A0A291G887</accession>
<dbReference type="KEGG" id="ceh:CEW89_01745"/>
<dbReference type="GO" id="GO:0016289">
    <property type="term" value="F:acyl-CoA hydrolase activity"/>
    <property type="evidence" value="ECO:0007669"/>
    <property type="project" value="UniProtKB-ARBA"/>
</dbReference>
<proteinExistence type="predicted"/>
<dbReference type="SUPFAM" id="SSF54637">
    <property type="entry name" value="Thioesterase/thiol ester dehydrase-isomerase"/>
    <property type="match status" value="1"/>
</dbReference>
<protein>
    <submittedName>
        <fullName evidence="3">Thioesterase</fullName>
    </submittedName>
</protein>
<keyword evidence="4" id="KW-1185">Reference proteome</keyword>
<evidence type="ECO:0000313" key="4">
    <source>
        <dbReference type="Proteomes" id="UP000217935"/>
    </source>
</evidence>
<reference evidence="3 4" key="1">
    <citation type="submission" date="2017-06" db="EMBL/GenBank/DDBJ databases">
        <title>Celeribacter sp. TSPH2 complete genome sequence.</title>
        <authorList>
            <person name="Woo J.-H."/>
            <person name="Kim H.-S."/>
        </authorList>
    </citation>
    <scope>NUCLEOTIDE SEQUENCE [LARGE SCALE GENOMIC DNA]</scope>
    <source>
        <strain evidence="3 4">TSPH2</strain>
    </source>
</reference>
<sequence>MALLMDKPALETVLARDFGDLARLFAFDAVSEEALTLRLTPEAGHIRSGGTVSGPTMFLLADVAFFFAILSQAGDVAMAATTNAHIDFLRKPAADQPLLGEARVLKLGRTLSTGSVTIRNPGSDRVLAQAQMTFAMPPKEHAM</sequence>
<dbReference type="InterPro" id="IPR029069">
    <property type="entry name" value="HotDog_dom_sf"/>
</dbReference>
<organism evidence="3 4">
    <name type="scientific">Celeribacter ethanolicus</name>
    <dbReference type="NCBI Taxonomy" id="1758178"/>
    <lineage>
        <taxon>Bacteria</taxon>
        <taxon>Pseudomonadati</taxon>
        <taxon>Pseudomonadota</taxon>
        <taxon>Alphaproteobacteria</taxon>
        <taxon>Rhodobacterales</taxon>
        <taxon>Roseobacteraceae</taxon>
        <taxon>Celeribacter</taxon>
    </lineage>
</organism>
<dbReference type="InterPro" id="IPR003736">
    <property type="entry name" value="PAAI_dom"/>
</dbReference>
<dbReference type="RefSeq" id="WP_096804681.1">
    <property type="nucleotide sequence ID" value="NZ_CP022196.1"/>
</dbReference>
<dbReference type="EMBL" id="CP022196">
    <property type="protein sequence ID" value="ATG46401.1"/>
    <property type="molecule type" value="Genomic_DNA"/>
</dbReference>
<dbReference type="OrthoDB" id="9805304at2"/>
<dbReference type="InterPro" id="IPR006683">
    <property type="entry name" value="Thioestr_dom"/>
</dbReference>
<dbReference type="Pfam" id="PF03061">
    <property type="entry name" value="4HBT"/>
    <property type="match status" value="1"/>
</dbReference>
<dbReference type="Proteomes" id="UP000217935">
    <property type="component" value="Chromosome"/>
</dbReference>
<evidence type="ECO:0000259" key="2">
    <source>
        <dbReference type="Pfam" id="PF03061"/>
    </source>
</evidence>
<dbReference type="CDD" id="cd03443">
    <property type="entry name" value="PaaI_thioesterase"/>
    <property type="match status" value="1"/>
</dbReference>
<gene>
    <name evidence="3" type="ORF">CEW89_01745</name>
</gene>
<keyword evidence="1" id="KW-0378">Hydrolase</keyword>
<evidence type="ECO:0000256" key="1">
    <source>
        <dbReference type="ARBA" id="ARBA00022801"/>
    </source>
</evidence>
<feature type="domain" description="Thioesterase" evidence="2">
    <location>
        <begin position="49"/>
        <end position="123"/>
    </location>
</feature>
<name>A0A291G887_9RHOB</name>
<dbReference type="Gene3D" id="3.10.129.10">
    <property type="entry name" value="Hotdog Thioesterase"/>
    <property type="match status" value="1"/>
</dbReference>
<evidence type="ECO:0000313" key="3">
    <source>
        <dbReference type="EMBL" id="ATG46401.1"/>
    </source>
</evidence>
<dbReference type="STRING" id="1758178.GCA_001550095_01590"/>